<dbReference type="HOGENOM" id="CLU_196960_0_0_1"/>
<organism evidence="1 2">
    <name type="scientific">Suillus luteus UH-Slu-Lm8-n1</name>
    <dbReference type="NCBI Taxonomy" id="930992"/>
    <lineage>
        <taxon>Eukaryota</taxon>
        <taxon>Fungi</taxon>
        <taxon>Dikarya</taxon>
        <taxon>Basidiomycota</taxon>
        <taxon>Agaricomycotina</taxon>
        <taxon>Agaricomycetes</taxon>
        <taxon>Agaricomycetidae</taxon>
        <taxon>Boletales</taxon>
        <taxon>Suillineae</taxon>
        <taxon>Suillaceae</taxon>
        <taxon>Suillus</taxon>
    </lineage>
</organism>
<protein>
    <submittedName>
        <fullName evidence="1">Uncharacterized protein</fullName>
    </submittedName>
</protein>
<dbReference type="InParanoid" id="A0A0D0AF01"/>
<reference evidence="1 2" key="1">
    <citation type="submission" date="2014-04" db="EMBL/GenBank/DDBJ databases">
        <authorList>
            <consortium name="DOE Joint Genome Institute"/>
            <person name="Kuo A."/>
            <person name="Ruytinx J."/>
            <person name="Rineau F."/>
            <person name="Colpaert J."/>
            <person name="Kohler A."/>
            <person name="Nagy L.G."/>
            <person name="Floudas D."/>
            <person name="Copeland A."/>
            <person name="Barry K.W."/>
            <person name="Cichocki N."/>
            <person name="Veneault-Fourrey C."/>
            <person name="LaButti K."/>
            <person name="Lindquist E.A."/>
            <person name="Lipzen A."/>
            <person name="Lundell T."/>
            <person name="Morin E."/>
            <person name="Murat C."/>
            <person name="Sun H."/>
            <person name="Tunlid A."/>
            <person name="Henrissat B."/>
            <person name="Grigoriev I.V."/>
            <person name="Hibbett D.S."/>
            <person name="Martin F."/>
            <person name="Nordberg H.P."/>
            <person name="Cantor M.N."/>
            <person name="Hua S.X."/>
        </authorList>
    </citation>
    <scope>NUCLEOTIDE SEQUENCE [LARGE SCALE GENOMIC DNA]</scope>
    <source>
        <strain evidence="1 2">UH-Slu-Lm8-n1</strain>
    </source>
</reference>
<proteinExistence type="predicted"/>
<reference evidence="2" key="2">
    <citation type="submission" date="2015-01" db="EMBL/GenBank/DDBJ databases">
        <title>Evolutionary Origins and Diversification of the Mycorrhizal Mutualists.</title>
        <authorList>
            <consortium name="DOE Joint Genome Institute"/>
            <consortium name="Mycorrhizal Genomics Consortium"/>
            <person name="Kohler A."/>
            <person name="Kuo A."/>
            <person name="Nagy L.G."/>
            <person name="Floudas D."/>
            <person name="Copeland A."/>
            <person name="Barry K.W."/>
            <person name="Cichocki N."/>
            <person name="Veneault-Fourrey C."/>
            <person name="LaButti K."/>
            <person name="Lindquist E.A."/>
            <person name="Lipzen A."/>
            <person name="Lundell T."/>
            <person name="Morin E."/>
            <person name="Murat C."/>
            <person name="Riley R."/>
            <person name="Ohm R."/>
            <person name="Sun H."/>
            <person name="Tunlid A."/>
            <person name="Henrissat B."/>
            <person name="Grigoriev I.V."/>
            <person name="Hibbett D.S."/>
            <person name="Martin F."/>
        </authorList>
    </citation>
    <scope>NUCLEOTIDE SEQUENCE [LARGE SCALE GENOMIC DNA]</scope>
    <source>
        <strain evidence="2">UH-Slu-Lm8-n1</strain>
    </source>
</reference>
<dbReference type="AlphaFoldDB" id="A0A0D0AF01"/>
<dbReference type="InterPro" id="IPR012337">
    <property type="entry name" value="RNaseH-like_sf"/>
</dbReference>
<gene>
    <name evidence="1" type="ORF">CY34DRAFT_67482</name>
</gene>
<evidence type="ECO:0000313" key="2">
    <source>
        <dbReference type="Proteomes" id="UP000054485"/>
    </source>
</evidence>
<keyword evidence="2" id="KW-1185">Reference proteome</keyword>
<sequence>MVIHDVATRWNYTHAMIRRALMLCEAIEKWVFKRKELCDELYVSSQEWAFLKQLADILK</sequence>
<feature type="non-terminal residue" evidence="1">
    <location>
        <position position="59"/>
    </location>
</feature>
<evidence type="ECO:0000313" key="1">
    <source>
        <dbReference type="EMBL" id="KIK40281.1"/>
    </source>
</evidence>
<dbReference type="EMBL" id="KN835308">
    <property type="protein sequence ID" value="KIK40281.1"/>
    <property type="molecule type" value="Genomic_DNA"/>
</dbReference>
<dbReference type="OrthoDB" id="2649432at2759"/>
<name>A0A0D0AF01_9AGAM</name>
<accession>A0A0D0AF01</accession>
<dbReference type="Proteomes" id="UP000054485">
    <property type="component" value="Unassembled WGS sequence"/>
</dbReference>
<dbReference type="SUPFAM" id="SSF53098">
    <property type="entry name" value="Ribonuclease H-like"/>
    <property type="match status" value="1"/>
</dbReference>